<reference evidence="13 14" key="1">
    <citation type="submission" date="2016-09" db="EMBL/GenBank/DDBJ databases">
        <title>Draft genome sequence for the type strain of Desulfuribacillus alkaliarsenatis AHT28, an obligately anaerobic, sulfidogenic bacterium isolated from Russian soda lake sediments.</title>
        <authorList>
            <person name="Abin C.A."/>
            <person name="Hollibaugh J.T."/>
        </authorList>
    </citation>
    <scope>NUCLEOTIDE SEQUENCE [LARGE SCALE GENOMIC DNA]</scope>
    <source>
        <strain evidence="13 14">AHT28</strain>
    </source>
</reference>
<evidence type="ECO:0000256" key="3">
    <source>
        <dbReference type="ARBA" id="ARBA00022630"/>
    </source>
</evidence>
<dbReference type="AlphaFoldDB" id="A0A1E5G651"/>
<dbReference type="GO" id="GO:0005886">
    <property type="term" value="C:plasma membrane"/>
    <property type="evidence" value="ECO:0007669"/>
    <property type="project" value="UniProtKB-SubCell"/>
</dbReference>
<dbReference type="STRING" id="766136.BHF68_03025"/>
<dbReference type="PROSITE" id="PS51257">
    <property type="entry name" value="PROKAR_LIPOPROTEIN"/>
    <property type="match status" value="1"/>
</dbReference>
<dbReference type="Proteomes" id="UP000094296">
    <property type="component" value="Unassembled WGS sequence"/>
</dbReference>
<comment type="cofactor">
    <cofactor evidence="11">
        <name>Mg(2+)</name>
        <dbReference type="ChEBI" id="CHEBI:18420"/>
    </cofactor>
    <cofactor evidence="11">
        <name>Mn(2+)</name>
        <dbReference type="ChEBI" id="CHEBI:29035"/>
    </cofactor>
    <text evidence="11">Magnesium. Can also use manganese.</text>
</comment>
<evidence type="ECO:0000256" key="1">
    <source>
        <dbReference type="ARBA" id="ARBA00011955"/>
    </source>
</evidence>
<keyword evidence="3 10" id="KW-0285">Flavoprotein</keyword>
<comment type="caution">
    <text evidence="13">The sequence shown here is derived from an EMBL/GenBank/DDBJ whole genome shotgun (WGS) entry which is preliminary data.</text>
</comment>
<keyword evidence="12" id="KW-0449">Lipoprotein</keyword>
<evidence type="ECO:0000313" key="14">
    <source>
        <dbReference type="Proteomes" id="UP000094296"/>
    </source>
</evidence>
<dbReference type="PIRSF" id="PIRSF006268">
    <property type="entry name" value="ApbE"/>
    <property type="match status" value="1"/>
</dbReference>
<evidence type="ECO:0000256" key="4">
    <source>
        <dbReference type="ARBA" id="ARBA00022679"/>
    </source>
</evidence>
<feature type="chain" id="PRO_5039751463" description="FAD:protein FMN transferase" evidence="12">
    <location>
        <begin position="22"/>
        <end position="369"/>
    </location>
</feature>
<feature type="binding site" evidence="11">
    <location>
        <position position="320"/>
    </location>
    <ligand>
        <name>Mg(2+)</name>
        <dbReference type="ChEBI" id="CHEBI:18420"/>
    </ligand>
</feature>
<dbReference type="RefSeq" id="WP_069642143.1">
    <property type="nucleotide sequence ID" value="NZ_MIJE01000001.1"/>
</dbReference>
<evidence type="ECO:0000256" key="8">
    <source>
        <dbReference type="ARBA" id="ARBA00031306"/>
    </source>
</evidence>
<keyword evidence="12" id="KW-0472">Membrane</keyword>
<comment type="similarity">
    <text evidence="10 12">Belongs to the ApbE family.</text>
</comment>
<gene>
    <name evidence="13" type="ORF">BHF68_03025</name>
</gene>
<dbReference type="SUPFAM" id="SSF143631">
    <property type="entry name" value="ApbE-like"/>
    <property type="match status" value="1"/>
</dbReference>
<evidence type="ECO:0000256" key="12">
    <source>
        <dbReference type="RuleBase" id="RU363002"/>
    </source>
</evidence>
<dbReference type="EMBL" id="MIJE01000001">
    <property type="protein sequence ID" value="OEF98651.1"/>
    <property type="molecule type" value="Genomic_DNA"/>
</dbReference>
<dbReference type="Gene3D" id="3.10.520.10">
    <property type="entry name" value="ApbE-like domains"/>
    <property type="match status" value="1"/>
</dbReference>
<protein>
    <recommendedName>
        <fullName evidence="2 10">FAD:protein FMN transferase</fullName>
        <ecNumber evidence="1 10">2.7.1.180</ecNumber>
    </recommendedName>
    <alternativeName>
        <fullName evidence="8 10">Flavin transferase</fullName>
    </alternativeName>
</protein>
<evidence type="ECO:0000256" key="7">
    <source>
        <dbReference type="ARBA" id="ARBA00022842"/>
    </source>
</evidence>
<dbReference type="OrthoDB" id="9778595at2"/>
<dbReference type="GO" id="GO:0046872">
    <property type="term" value="F:metal ion binding"/>
    <property type="evidence" value="ECO:0007669"/>
    <property type="project" value="UniProtKB-UniRule"/>
</dbReference>
<dbReference type="InterPro" id="IPR024932">
    <property type="entry name" value="ApbE"/>
</dbReference>
<comment type="subcellular location">
    <subcellularLocation>
        <location evidence="12">Cell inner membrane</location>
        <topology evidence="12">Lipid-anchor</topology>
        <orientation evidence="12">Periplasmic side</orientation>
    </subcellularLocation>
</comment>
<feature type="binding site" evidence="11">
    <location>
        <position position="197"/>
    </location>
    <ligand>
        <name>Mg(2+)</name>
        <dbReference type="ChEBI" id="CHEBI:18420"/>
    </ligand>
</feature>
<name>A0A1E5G651_9FIRM</name>
<sequence length="369" mass="41809">MKNVRNQLLLVLLSMVLLLSACNPSTVNQPDEEELQYERFRGSFFDTFDTVVHIVGFTETEEEFQKYMERIEERFIELHQYFDKYNTYEGVNNIKTINDNAGTEPVEVASEIIDLILLSKEWYKEGEKKLNIAMGSVLEIWSDYRKEGMHNPRNAELPPMELLLEAAEHMDINDVIVDAENSTVFLADEKLRLNVGAVAKGYAAELVAQEMKKLGFKSFIINAGGDVRAVGEPLDSINKYWAVGIQDPDKISILAAENILDTIYLNDLSIVTSGDYERYFIVDGQIYHHLINPDTLMPTHHYRGVTIVTEDAGVADYLSTVAFLLPFEESKQFIENYEGAEALWILADNSIEFTMGMGSMLKSQGATID</sequence>
<feature type="signal peptide" evidence="12">
    <location>
        <begin position="1"/>
        <end position="21"/>
    </location>
</feature>
<keyword evidence="5 10" id="KW-0479">Metal-binding</keyword>
<evidence type="ECO:0000256" key="6">
    <source>
        <dbReference type="ARBA" id="ARBA00022827"/>
    </source>
</evidence>
<dbReference type="GO" id="GO:0016740">
    <property type="term" value="F:transferase activity"/>
    <property type="evidence" value="ECO:0007669"/>
    <property type="project" value="UniProtKB-UniRule"/>
</dbReference>
<evidence type="ECO:0000256" key="11">
    <source>
        <dbReference type="PIRSR" id="PIRSR006268-2"/>
    </source>
</evidence>
<keyword evidence="12" id="KW-0732">Signal</keyword>
<dbReference type="InterPro" id="IPR003374">
    <property type="entry name" value="ApbE-like_sf"/>
</dbReference>
<feature type="binding site" evidence="11">
    <location>
        <position position="316"/>
    </location>
    <ligand>
        <name>Mg(2+)</name>
        <dbReference type="ChEBI" id="CHEBI:18420"/>
    </ligand>
</feature>
<dbReference type="EC" id="2.7.1.180" evidence="1 10"/>
<evidence type="ECO:0000313" key="13">
    <source>
        <dbReference type="EMBL" id="OEF98651.1"/>
    </source>
</evidence>
<keyword evidence="6 10" id="KW-0274">FAD</keyword>
<keyword evidence="4 10" id="KW-0808">Transferase</keyword>
<proteinExistence type="inferred from homology"/>
<dbReference type="Pfam" id="PF02424">
    <property type="entry name" value="ApbE"/>
    <property type="match status" value="1"/>
</dbReference>
<keyword evidence="7 10" id="KW-0460">Magnesium</keyword>
<evidence type="ECO:0000256" key="9">
    <source>
        <dbReference type="ARBA" id="ARBA00048540"/>
    </source>
</evidence>
<evidence type="ECO:0000256" key="2">
    <source>
        <dbReference type="ARBA" id="ARBA00016337"/>
    </source>
</evidence>
<evidence type="ECO:0000256" key="5">
    <source>
        <dbReference type="ARBA" id="ARBA00022723"/>
    </source>
</evidence>
<keyword evidence="12" id="KW-0997">Cell inner membrane</keyword>
<keyword evidence="14" id="KW-1185">Reference proteome</keyword>
<dbReference type="PANTHER" id="PTHR30040">
    <property type="entry name" value="THIAMINE BIOSYNTHESIS LIPOPROTEIN APBE"/>
    <property type="match status" value="1"/>
</dbReference>
<comment type="catalytic activity">
    <reaction evidence="9 10 12">
        <text>L-threonyl-[protein] + FAD = FMN-L-threonyl-[protein] + AMP + H(+)</text>
        <dbReference type="Rhea" id="RHEA:36847"/>
        <dbReference type="Rhea" id="RHEA-COMP:11060"/>
        <dbReference type="Rhea" id="RHEA-COMP:11061"/>
        <dbReference type="ChEBI" id="CHEBI:15378"/>
        <dbReference type="ChEBI" id="CHEBI:30013"/>
        <dbReference type="ChEBI" id="CHEBI:57692"/>
        <dbReference type="ChEBI" id="CHEBI:74257"/>
        <dbReference type="ChEBI" id="CHEBI:456215"/>
        <dbReference type="EC" id="2.7.1.180"/>
    </reaction>
</comment>
<keyword evidence="12" id="KW-1003">Cell membrane</keyword>
<organism evidence="13 14">
    <name type="scientific">Desulfuribacillus alkaliarsenatis</name>
    <dbReference type="NCBI Taxonomy" id="766136"/>
    <lineage>
        <taxon>Bacteria</taxon>
        <taxon>Bacillati</taxon>
        <taxon>Bacillota</taxon>
        <taxon>Desulfuribacillia</taxon>
        <taxon>Desulfuribacillales</taxon>
        <taxon>Desulfuribacillaceae</taxon>
        <taxon>Desulfuribacillus</taxon>
    </lineage>
</organism>
<comment type="function">
    <text evidence="12">Flavin transferase that catalyzes the transfer of the FMN moiety of FAD and its covalent binding to the hydroxyl group of a threonine residue in a target flavoprotein.</text>
</comment>
<dbReference type="PANTHER" id="PTHR30040:SF2">
    <property type="entry name" value="FAD:PROTEIN FMN TRANSFERASE"/>
    <property type="match status" value="1"/>
</dbReference>
<accession>A0A1E5G651</accession>
<evidence type="ECO:0000256" key="10">
    <source>
        <dbReference type="PIRNR" id="PIRNR006268"/>
    </source>
</evidence>